<gene>
    <name evidence="3" type="ORF">SAMN05421785_1088</name>
</gene>
<dbReference type="SUPFAM" id="SSF53756">
    <property type="entry name" value="UDP-Glycosyltransferase/glycogen phosphorylase"/>
    <property type="match status" value="1"/>
</dbReference>
<evidence type="ECO:0000256" key="2">
    <source>
        <dbReference type="ARBA" id="ARBA00022679"/>
    </source>
</evidence>
<evidence type="ECO:0000313" key="4">
    <source>
        <dbReference type="Proteomes" id="UP000185781"/>
    </source>
</evidence>
<name>A0A1N7PXZ1_9FLAO</name>
<keyword evidence="1" id="KW-0328">Glycosyltransferase</keyword>
<accession>A0A1N7PXZ1</accession>
<dbReference type="Gene3D" id="3.40.50.2000">
    <property type="entry name" value="Glycogen Phosphorylase B"/>
    <property type="match status" value="2"/>
</dbReference>
<sequence>MKKILIYTDAFRGNIIPTLGISEKLHQMGVHVHYMGIPDVTEIISDTSFPSTTIFGDYYPKGSQYIAGKINANIIRSIINGGLDELIYELNPTAIIFTAYNPIEAAAFYLKYKLKTFLLYCHFPIDNDFSKISFTEKIKEWSINMLMDDANLESTNILINFLIDQGYAINSLNDIMAIFENFNNIIPASKDFLTENAIISENDMYVGSCIPEYNIFHLHYDMDKLDSELSEQKKSGKMIIYCSLGSWADQIDKEKAQQITQTLINSFRQESMKDYILNISVGNLFEDYQSHASDTIRIHQWLPQMAMLKHSDMAIIHGGMGGVKECIMNEIPMIVIPLGLDQFENADRIAAHQLGVKIDAYALNDIEITSIINRLQNNTEIKNNLFKMKSSFEKASESDAWTKFNSQTLTTK</sequence>
<dbReference type="OrthoDB" id="9805366at2"/>
<reference evidence="3 4" key="1">
    <citation type="submission" date="2017-01" db="EMBL/GenBank/DDBJ databases">
        <authorList>
            <person name="Mah S.A."/>
            <person name="Swanson W.J."/>
            <person name="Moy G.W."/>
            <person name="Vacquier V.D."/>
        </authorList>
    </citation>
    <scope>NUCLEOTIDE SEQUENCE [LARGE SCALE GENOMIC DNA]</scope>
    <source>
        <strain evidence="3 4">DSM 18014</strain>
    </source>
</reference>
<protein>
    <submittedName>
        <fullName evidence="3">UDP:flavonoid glycosyltransferase YjiC, YdhE family</fullName>
    </submittedName>
</protein>
<dbReference type="EMBL" id="FTOV01000008">
    <property type="protein sequence ID" value="SIT15415.1"/>
    <property type="molecule type" value="Genomic_DNA"/>
</dbReference>
<evidence type="ECO:0000256" key="1">
    <source>
        <dbReference type="ARBA" id="ARBA00022676"/>
    </source>
</evidence>
<dbReference type="Proteomes" id="UP000185781">
    <property type="component" value="Unassembled WGS sequence"/>
</dbReference>
<dbReference type="STRING" id="373672.SAMN05421785_1088"/>
<organism evidence="3 4">
    <name type="scientific">Chryseobacterium gambrini</name>
    <dbReference type="NCBI Taxonomy" id="373672"/>
    <lineage>
        <taxon>Bacteria</taxon>
        <taxon>Pseudomonadati</taxon>
        <taxon>Bacteroidota</taxon>
        <taxon>Flavobacteriia</taxon>
        <taxon>Flavobacteriales</taxon>
        <taxon>Weeksellaceae</taxon>
        <taxon>Chryseobacterium group</taxon>
        <taxon>Chryseobacterium</taxon>
    </lineage>
</organism>
<dbReference type="GO" id="GO:0008194">
    <property type="term" value="F:UDP-glycosyltransferase activity"/>
    <property type="evidence" value="ECO:0007669"/>
    <property type="project" value="InterPro"/>
</dbReference>
<dbReference type="InterPro" id="IPR002213">
    <property type="entry name" value="UDP_glucos_trans"/>
</dbReference>
<proteinExistence type="predicted"/>
<keyword evidence="2 3" id="KW-0808">Transferase</keyword>
<dbReference type="RefSeq" id="WP_076394155.1">
    <property type="nucleotide sequence ID" value="NZ_FTOV01000008.1"/>
</dbReference>
<evidence type="ECO:0000313" key="3">
    <source>
        <dbReference type="EMBL" id="SIT15415.1"/>
    </source>
</evidence>
<dbReference type="InterPro" id="IPR050271">
    <property type="entry name" value="UDP-glycosyltransferase"/>
</dbReference>
<dbReference type="PANTHER" id="PTHR48043:SF145">
    <property type="entry name" value="FI06409P-RELATED"/>
    <property type="match status" value="1"/>
</dbReference>
<dbReference type="Pfam" id="PF00201">
    <property type="entry name" value="UDPGT"/>
    <property type="match status" value="1"/>
</dbReference>
<dbReference type="AlphaFoldDB" id="A0A1N7PXZ1"/>
<dbReference type="PANTHER" id="PTHR48043">
    <property type="entry name" value="EG:EG0003.4 PROTEIN-RELATED"/>
    <property type="match status" value="1"/>
</dbReference>